<sequence>MMFVDCECSGVYRLRGAVCWSYVLTTGVYIRFLDSQNHFTRQRGYLGMRSLALEISLGLNYCGPFAPWDATDCQLVHFSSLTGTRLGLAWLESSSQLNCSDVVPGSTCLVTVSNECAFSQEGP</sequence>
<organism evidence="1 2">
    <name type="scientific">Polyporus arcularius HHB13444</name>
    <dbReference type="NCBI Taxonomy" id="1314778"/>
    <lineage>
        <taxon>Eukaryota</taxon>
        <taxon>Fungi</taxon>
        <taxon>Dikarya</taxon>
        <taxon>Basidiomycota</taxon>
        <taxon>Agaricomycotina</taxon>
        <taxon>Agaricomycetes</taxon>
        <taxon>Polyporales</taxon>
        <taxon>Polyporaceae</taxon>
        <taxon>Polyporus</taxon>
    </lineage>
</organism>
<evidence type="ECO:0000313" key="2">
    <source>
        <dbReference type="Proteomes" id="UP000308197"/>
    </source>
</evidence>
<dbReference type="InParanoid" id="A0A5C3PGY3"/>
<gene>
    <name evidence="1" type="ORF">K466DRAFT_69414</name>
</gene>
<dbReference type="EMBL" id="ML211110">
    <property type="protein sequence ID" value="TFK88512.1"/>
    <property type="molecule type" value="Genomic_DNA"/>
</dbReference>
<reference evidence="1 2" key="1">
    <citation type="journal article" date="2019" name="Nat. Ecol. Evol.">
        <title>Megaphylogeny resolves global patterns of mushroom evolution.</title>
        <authorList>
            <person name="Varga T."/>
            <person name="Krizsan K."/>
            <person name="Foldi C."/>
            <person name="Dima B."/>
            <person name="Sanchez-Garcia M."/>
            <person name="Sanchez-Ramirez S."/>
            <person name="Szollosi G.J."/>
            <person name="Szarkandi J.G."/>
            <person name="Papp V."/>
            <person name="Albert L."/>
            <person name="Andreopoulos W."/>
            <person name="Angelini C."/>
            <person name="Antonin V."/>
            <person name="Barry K.W."/>
            <person name="Bougher N.L."/>
            <person name="Buchanan P."/>
            <person name="Buyck B."/>
            <person name="Bense V."/>
            <person name="Catcheside P."/>
            <person name="Chovatia M."/>
            <person name="Cooper J."/>
            <person name="Damon W."/>
            <person name="Desjardin D."/>
            <person name="Finy P."/>
            <person name="Geml J."/>
            <person name="Haridas S."/>
            <person name="Hughes K."/>
            <person name="Justo A."/>
            <person name="Karasinski D."/>
            <person name="Kautmanova I."/>
            <person name="Kiss B."/>
            <person name="Kocsube S."/>
            <person name="Kotiranta H."/>
            <person name="LaButti K.M."/>
            <person name="Lechner B.E."/>
            <person name="Liimatainen K."/>
            <person name="Lipzen A."/>
            <person name="Lukacs Z."/>
            <person name="Mihaltcheva S."/>
            <person name="Morgado L.N."/>
            <person name="Niskanen T."/>
            <person name="Noordeloos M.E."/>
            <person name="Ohm R.A."/>
            <person name="Ortiz-Santana B."/>
            <person name="Ovrebo C."/>
            <person name="Racz N."/>
            <person name="Riley R."/>
            <person name="Savchenko A."/>
            <person name="Shiryaev A."/>
            <person name="Soop K."/>
            <person name="Spirin V."/>
            <person name="Szebenyi C."/>
            <person name="Tomsovsky M."/>
            <person name="Tulloss R.E."/>
            <person name="Uehling J."/>
            <person name="Grigoriev I.V."/>
            <person name="Vagvolgyi C."/>
            <person name="Papp T."/>
            <person name="Martin F.M."/>
            <person name="Miettinen O."/>
            <person name="Hibbett D.S."/>
            <person name="Nagy L.G."/>
        </authorList>
    </citation>
    <scope>NUCLEOTIDE SEQUENCE [LARGE SCALE GENOMIC DNA]</scope>
    <source>
        <strain evidence="1 2">HHB13444</strain>
    </source>
</reference>
<dbReference type="Proteomes" id="UP000308197">
    <property type="component" value="Unassembled WGS sequence"/>
</dbReference>
<dbReference type="AlphaFoldDB" id="A0A5C3PGY3"/>
<protein>
    <submittedName>
        <fullName evidence="1">Uncharacterized protein</fullName>
    </submittedName>
</protein>
<evidence type="ECO:0000313" key="1">
    <source>
        <dbReference type="EMBL" id="TFK88512.1"/>
    </source>
</evidence>
<accession>A0A5C3PGY3</accession>
<name>A0A5C3PGY3_9APHY</name>
<keyword evidence="2" id="KW-1185">Reference proteome</keyword>
<proteinExistence type="predicted"/>